<protein>
    <submittedName>
        <fullName evidence="3">DNA-directed RNA polymerase II subunit RPB1</fullName>
    </submittedName>
</protein>
<dbReference type="OrthoDB" id="333244at2759"/>
<sequence length="1811" mass="190685">MDRVPASSSPGCDGSDAGTSLSDSPFSAPRSPALLAACARESPTAASGVSTLPRGDVYLLPLAQPPPLWSPPSCPLPVNHVVASSSLSSSPLPPSLSSASSPSSSFPPSAPLSDESLPSRAAALAPARPCLCAPQLSLVSLLEAQEPGACGRRLLECLTLNDLARLRGVCRQLKSLVEKRESLSVCGAVVLKRRWWSSWSSTAGSASKLACLPFWRGVIASHADLRDVVCHMEGAQAMSDVKAVSELIFRNSRSLRNCEIHTDPFPDPMHRGGPSSSSAFRLLPSPPAGEEGLEAFFFPRLERLVLSGTWSVYWLVALTAPHTAHAQAPRLSACTTLELVVSDPAVALNFGCGEKKDSSTSSGAHFGVPASAFARQRTSLHHGGPNPREGVPGQLRSPEGNPHAVGVCEASAGADRLPGGAARMRFPGGHTVEASRTEGGHRVPGLGAESACSALPGQEGGDPRGEGRREIAERRQDRTTFVSQWQGHPSPGPYHAGLPPSMAARDQADAPAFSSFPASCPSFSSSSPSASSSFSSFSPSSPSSSSSFSSSSPSASSSFSSSSPSFAASSSPSLSSSSPGASAPSSLGSSIPHIVVSPSQPFDWLLYADSIFAALPNLERLVLDVRGGGSALLLPPSHPLAADDSPVAALLGTLQHPAGSDPSPHQALESGGRISRAVTSPSSLSPSVSPSLSPSLPSLSSLPSLQSLSSLPSCPSPPCPSLGRGSEAHGSPRGASHPATPRGDSPRQSRVRDGDASVSFFSTQPGACTRNACSGGGQLGVAILWWRLVLRRCRNLHEVVVAADDADLFYAFEVARNLETQAHQDALNSQKTNEEDRKDRDGDTGEAREEGEWKRRRPMERRGEGGDCAASRGDDRAENKTVETRGETVETRGETRGGTRGETVGTRGEIGTAAVEISGAAPAGIGGAGIVVERAGIVVERAGSRLRRREGEREETPGAASESDGLAPPGDAQVSSVLGISLATADKVEALRKRRRSWVDSAESGTETEASRLADRRCLALARVTAVGPGAGFSSLSSVCCLLDDEALVSNCLLDVAESAHATERVSFDFACGIRLSARLLGVDTLAEMVQKLLLLSSGRAGDAAETGRSLEASGERSAAGGGGSREASDETQRFFLPIFLSSDGGEASLDGADEETDLCTIRNGLFPRRSWVRRLALDSCSYTVTVANHPGQERCSRVYLHWLCRPHAIRKQESCHVSKSQVASSAHSLPFHASSEGRARRRPEEHVPADSQLSSAASLPERSRAHSPLPALSRPLPHALSAPSPRPLSSLSCSSSSGCHSLSSEFSLLLPSVQFLAPGGRRARAAVQAELLPVLRLLVSSPELQAGAQAARSAERGERACGAKPDGDARPGPVKSETEDPSNSVAESWNGFDSGAPRGAEDSAWSEKRAEERLRGASPVHPQSEAAQEVARLSLLNGADYDHAVSLLNSASGPPSVFSRAVPSPSSCDASSVLSSFLSRADSTSHPAFSHASSLSHSSSSSSASFSSSSLSRSLLPLGFVLGACPAGGCFTRPWDVEREALVLICLDAVLRESWRGVEIYFRLSPLDGALECRGRNLLRCLTRLRMQGPVSPAQRRQTETETLSNHEAWATPKTPNLLETETGSHLDGNRESSKLAMQAESEGSHKVPSGERQDTAARAAQDRTLDVSRFDHWRCLSFSDSSSLLPSATVLGPQASAPHLVPPSLLLLRIAIGPEVPGENVIGGERREERRFRDDLLAFLGAYSDSLRFVEVEATHHRLREEDPRLVALHWPLALQRAHAALLDAGFRVRGVFKGATPRDFIRLYERAE</sequence>
<dbReference type="EMBL" id="FR823391">
    <property type="protein sequence ID" value="CBZ54826.1"/>
    <property type="molecule type" value="Genomic_DNA"/>
</dbReference>
<dbReference type="InParanoid" id="F0VL74"/>
<dbReference type="VEuPathDB" id="ToxoDB:NCLIV_052520"/>
<feature type="compositionally biased region" description="Basic and acidic residues" evidence="1">
    <location>
        <begin position="1400"/>
        <end position="1416"/>
    </location>
</feature>
<keyword evidence="3" id="KW-0240">DNA-directed RNA polymerase</keyword>
<evidence type="ECO:0000313" key="3">
    <source>
        <dbReference type="EMBL" id="CEL69545.1"/>
    </source>
</evidence>
<proteinExistence type="predicted"/>
<feature type="compositionally biased region" description="Low complexity" evidence="1">
    <location>
        <begin position="1267"/>
        <end position="1288"/>
    </location>
</feature>
<feature type="compositionally biased region" description="Basic and acidic residues" evidence="1">
    <location>
        <begin position="1354"/>
        <end position="1370"/>
    </location>
</feature>
<feature type="region of interest" description="Disordered" evidence="1">
    <location>
        <begin position="1593"/>
        <end position="1662"/>
    </location>
</feature>
<evidence type="ECO:0000313" key="2">
    <source>
        <dbReference type="EMBL" id="CBZ54826.1"/>
    </source>
</evidence>
<feature type="compositionally biased region" description="Basic and acidic residues" evidence="1">
    <location>
        <begin position="1236"/>
        <end position="1249"/>
    </location>
</feature>
<feature type="region of interest" description="Disordered" evidence="1">
    <location>
        <begin position="378"/>
        <end position="510"/>
    </location>
</feature>
<feature type="compositionally biased region" description="Basic and acidic residues" evidence="1">
    <location>
        <begin position="461"/>
        <end position="478"/>
    </location>
</feature>
<feature type="region of interest" description="Disordered" evidence="1">
    <location>
        <begin position="1350"/>
        <end position="1427"/>
    </location>
</feature>
<dbReference type="PANTHER" id="PTHR24216:SF65">
    <property type="entry name" value="PAXILLIN-LIKE PROTEIN 1"/>
    <property type="match status" value="1"/>
</dbReference>
<dbReference type="eggNOG" id="ENOG502QZRT">
    <property type="taxonomic scope" value="Eukaryota"/>
</dbReference>
<feature type="region of interest" description="Disordered" evidence="1">
    <location>
        <begin position="713"/>
        <end position="754"/>
    </location>
</feature>
<reference evidence="4" key="3">
    <citation type="journal article" date="2012" name="PLoS Pathog.">
        <title>Comparative genomics of the apicomplexan parasites Toxoplasma gondii and Neospora caninum: Coccidia differing in host range and transmission strategy.</title>
        <authorList>
            <person name="Reid A.J."/>
            <person name="Vermont S.J."/>
            <person name="Cotton J.A."/>
            <person name="Harris D."/>
            <person name="Hill-Cawthorne G.A."/>
            <person name="Konen-Waisman S."/>
            <person name="Latham S.M."/>
            <person name="Mourier T."/>
            <person name="Norton R."/>
            <person name="Quail M.A."/>
            <person name="Sanders M."/>
            <person name="Shanmugam D."/>
            <person name="Sohal A."/>
            <person name="Wasmuth J.D."/>
            <person name="Brunk B."/>
            <person name="Grigg M.E."/>
            <person name="Howard J.C."/>
            <person name="Parkinson J."/>
            <person name="Roos D.S."/>
            <person name="Trees A.J."/>
            <person name="Berriman M."/>
            <person name="Pain A."/>
            <person name="Wastling J.M."/>
        </authorList>
    </citation>
    <scope>NUCLEOTIDE SEQUENCE [LARGE SCALE GENOMIC DNA]</scope>
    <source>
        <strain evidence="4">Liverpool</strain>
    </source>
</reference>
<dbReference type="GO" id="GO:0000428">
    <property type="term" value="C:DNA-directed RNA polymerase complex"/>
    <property type="evidence" value="ECO:0007669"/>
    <property type="project" value="UniProtKB-KW"/>
</dbReference>
<dbReference type="OMA" id="KRRWWSS"/>
<feature type="region of interest" description="Disordered" evidence="1">
    <location>
        <begin position="92"/>
        <end position="113"/>
    </location>
</feature>
<feature type="region of interest" description="Disordered" evidence="1">
    <location>
        <begin position="1"/>
        <end position="29"/>
    </location>
</feature>
<dbReference type="GeneID" id="13446530"/>
<reference evidence="2" key="2">
    <citation type="submission" date="2011-03" db="EMBL/GenBank/DDBJ databases">
        <title>Comparative genomics and transcriptomics of Neospora caninum and Toxoplasma gondii.</title>
        <authorList>
            <person name="Reid A.J."/>
            <person name="Sohal A."/>
            <person name="Harris D."/>
            <person name="Quail M."/>
            <person name="Sanders M."/>
            <person name="Berriman M."/>
            <person name="Wastling J.M."/>
            <person name="Pain A."/>
        </authorList>
    </citation>
    <scope>NUCLEOTIDE SEQUENCE</scope>
    <source>
        <strain evidence="2">Liverpool</strain>
    </source>
</reference>
<evidence type="ECO:0000256" key="1">
    <source>
        <dbReference type="SAM" id="MobiDB-lite"/>
    </source>
</evidence>
<accession>F0VL74</accession>
<evidence type="ECO:0000313" key="4">
    <source>
        <dbReference type="Proteomes" id="UP000007494"/>
    </source>
</evidence>
<name>F0VL74_NEOCL</name>
<gene>
    <name evidence="3" type="ORF">BN1204_052520</name>
    <name evidence="2" type="ORF">NCLIV_052520</name>
</gene>
<feature type="compositionally biased region" description="Basic and acidic residues" evidence="1">
    <location>
        <begin position="1644"/>
        <end position="1662"/>
    </location>
</feature>
<feature type="compositionally biased region" description="Basic and acidic residues" evidence="1">
    <location>
        <begin position="1624"/>
        <end position="1635"/>
    </location>
</feature>
<feature type="region of interest" description="Disordered" evidence="1">
    <location>
        <begin position="944"/>
        <end position="970"/>
    </location>
</feature>
<dbReference type="RefSeq" id="XP_003884854.1">
    <property type="nucleotide sequence ID" value="XM_003884805.1"/>
</dbReference>
<feature type="compositionally biased region" description="Low complexity" evidence="1">
    <location>
        <begin position="680"/>
        <end position="696"/>
    </location>
</feature>
<dbReference type="PANTHER" id="PTHR24216">
    <property type="entry name" value="PAXILLIN-RELATED"/>
    <property type="match status" value="1"/>
</dbReference>
<keyword evidence="4" id="KW-1185">Reference proteome</keyword>
<feature type="compositionally biased region" description="Low complexity" evidence="1">
    <location>
        <begin position="1110"/>
        <end position="1119"/>
    </location>
</feature>
<feature type="compositionally biased region" description="Basic and acidic residues" evidence="1">
    <location>
        <begin position="872"/>
        <end position="899"/>
    </location>
</feature>
<dbReference type="Proteomes" id="UP000007494">
    <property type="component" value="Chromosome X"/>
</dbReference>
<keyword evidence="3" id="KW-0804">Transcription</keyword>
<reference evidence="3" key="4">
    <citation type="journal article" date="2015" name="PLoS ONE">
        <title>Comprehensive Evaluation of Toxoplasma gondii VEG and Neospora caninum LIV Genomes with Tachyzoite Stage Transcriptome and Proteome Defines Novel Transcript Features.</title>
        <authorList>
            <person name="Ramaprasad A."/>
            <person name="Mourier T."/>
            <person name="Naeem R."/>
            <person name="Malas T.B."/>
            <person name="Moussa E."/>
            <person name="Panigrahi A."/>
            <person name="Vermont S.J."/>
            <person name="Otto T.D."/>
            <person name="Wastling J."/>
            <person name="Pain A."/>
        </authorList>
    </citation>
    <scope>NUCLEOTIDE SEQUENCE</scope>
    <source>
        <strain evidence="3">Liverpool</strain>
    </source>
</reference>
<organism evidence="2 4">
    <name type="scientific">Neospora caninum (strain Liverpool)</name>
    <dbReference type="NCBI Taxonomy" id="572307"/>
    <lineage>
        <taxon>Eukaryota</taxon>
        <taxon>Sar</taxon>
        <taxon>Alveolata</taxon>
        <taxon>Apicomplexa</taxon>
        <taxon>Conoidasida</taxon>
        <taxon>Coccidia</taxon>
        <taxon>Eucoccidiorida</taxon>
        <taxon>Eimeriorina</taxon>
        <taxon>Sarcocystidae</taxon>
        <taxon>Neospora</taxon>
    </lineage>
</organism>
<reference evidence="2" key="1">
    <citation type="submission" date="2011-02" db="EMBL/GenBank/DDBJ databases">
        <authorList>
            <person name="Aslett M."/>
        </authorList>
    </citation>
    <scope>NUCLEOTIDE SEQUENCE</scope>
    <source>
        <strain evidence="2">Liverpool</strain>
    </source>
</reference>
<feature type="region of interest" description="Disordered" evidence="1">
    <location>
        <begin position="823"/>
        <end position="905"/>
    </location>
</feature>
<feature type="region of interest" description="Disordered" evidence="1">
    <location>
        <begin position="653"/>
        <end position="696"/>
    </location>
</feature>
<dbReference type="EMBL" id="LN714485">
    <property type="protein sequence ID" value="CEL69545.1"/>
    <property type="molecule type" value="Genomic_DNA"/>
</dbReference>
<feature type="compositionally biased region" description="Basic and acidic residues" evidence="1">
    <location>
        <begin position="832"/>
        <end position="853"/>
    </location>
</feature>
<feature type="region of interest" description="Disordered" evidence="1">
    <location>
        <begin position="1227"/>
        <end position="1288"/>
    </location>
</feature>
<feature type="compositionally biased region" description="Basic and acidic residues" evidence="1">
    <location>
        <begin position="744"/>
        <end position="754"/>
    </location>
</feature>
<feature type="compositionally biased region" description="Polar residues" evidence="1">
    <location>
        <begin position="1"/>
        <end position="10"/>
    </location>
</feature>
<feature type="region of interest" description="Disordered" evidence="1">
    <location>
        <begin position="1106"/>
        <end position="1130"/>
    </location>
</feature>